<accession>A0A1I1F0R7</accession>
<dbReference type="EMBL" id="FOLE01000002">
    <property type="protein sequence ID" value="SFB93029.1"/>
    <property type="molecule type" value="Genomic_DNA"/>
</dbReference>
<dbReference type="Gene3D" id="3.30.460.40">
    <property type="match status" value="1"/>
</dbReference>
<proteinExistence type="predicted"/>
<dbReference type="RefSeq" id="WP_143083857.1">
    <property type="nucleotide sequence ID" value="NZ_FOLE01000002.1"/>
</dbReference>
<dbReference type="SUPFAM" id="SSF81301">
    <property type="entry name" value="Nucleotidyltransferase"/>
    <property type="match status" value="1"/>
</dbReference>
<reference evidence="1 2" key="1">
    <citation type="submission" date="2016-10" db="EMBL/GenBank/DDBJ databases">
        <authorList>
            <person name="de Groot N.N."/>
        </authorList>
    </citation>
    <scope>NUCLEOTIDE SEQUENCE [LARGE SCALE GENOMIC DNA]</scope>
    <source>
        <strain evidence="1 2">DSM 6793</strain>
    </source>
</reference>
<dbReference type="AlphaFoldDB" id="A0A1I1F0R7"/>
<evidence type="ECO:0000313" key="1">
    <source>
        <dbReference type="EMBL" id="SFB93029.1"/>
    </source>
</evidence>
<dbReference type="OrthoDB" id="121150at2"/>
<dbReference type="InterPro" id="IPR043519">
    <property type="entry name" value="NT_sf"/>
</dbReference>
<dbReference type="Proteomes" id="UP000199514">
    <property type="component" value="Unassembled WGS sequence"/>
</dbReference>
<evidence type="ECO:0000313" key="2">
    <source>
        <dbReference type="Proteomes" id="UP000199514"/>
    </source>
</evidence>
<sequence>MIVGGTALAFHGHYRPTTLPDGQPSDKHDFDFWYNPTFENYFRLLQALEALGLNVARFRKEKVINPKKSFFTHEFDYFKIDFLPEVLGLERFYSSYPHRITTIVREIEIHILSKDDLIKSKEVTARKKDEEDIAQLRLHSPDQ</sequence>
<name>A0A1I1F0R7_9BACT</name>
<evidence type="ECO:0008006" key="3">
    <source>
        <dbReference type="Google" id="ProtNLM"/>
    </source>
</evidence>
<protein>
    <recommendedName>
        <fullName evidence="3">Nucleotidyl transferase AbiEii toxin, Type IV TA system</fullName>
    </recommendedName>
</protein>
<gene>
    <name evidence="1" type="ORF">SAMN05421780_1022</name>
</gene>
<keyword evidence="2" id="KW-1185">Reference proteome</keyword>
<dbReference type="STRING" id="927664.SAMN05421780_1022"/>
<organism evidence="1 2">
    <name type="scientific">Flexibacter flexilis DSM 6793</name>
    <dbReference type="NCBI Taxonomy" id="927664"/>
    <lineage>
        <taxon>Bacteria</taxon>
        <taxon>Pseudomonadati</taxon>
        <taxon>Bacteroidota</taxon>
        <taxon>Cytophagia</taxon>
        <taxon>Cytophagales</taxon>
        <taxon>Flexibacteraceae</taxon>
        <taxon>Flexibacter</taxon>
    </lineage>
</organism>